<evidence type="ECO:0000259" key="2">
    <source>
        <dbReference type="Pfam" id="PF00781"/>
    </source>
</evidence>
<evidence type="ECO:0000313" key="3">
    <source>
        <dbReference type="EMBL" id="SFV52611.1"/>
    </source>
</evidence>
<keyword evidence="1" id="KW-1133">Transmembrane helix</keyword>
<keyword evidence="1" id="KW-0812">Transmembrane</keyword>
<feature type="domain" description="DAGKc" evidence="2">
    <location>
        <begin position="32"/>
        <end position="96"/>
    </location>
</feature>
<dbReference type="InterPro" id="IPR016064">
    <property type="entry name" value="NAD/diacylglycerol_kinase_sf"/>
</dbReference>
<dbReference type="Gene3D" id="3.40.50.10330">
    <property type="entry name" value="Probable inorganic polyphosphate/atp-NAD kinase, domain 1"/>
    <property type="match status" value="1"/>
</dbReference>
<dbReference type="InterPro" id="IPR017438">
    <property type="entry name" value="ATP-NAD_kinase_N"/>
</dbReference>
<name>A0A1W1BGJ9_9ZZZZ</name>
<reference evidence="3" key="1">
    <citation type="submission" date="2016-10" db="EMBL/GenBank/DDBJ databases">
        <authorList>
            <person name="de Groot N.N."/>
        </authorList>
    </citation>
    <scope>NUCLEOTIDE SEQUENCE</scope>
</reference>
<dbReference type="AlphaFoldDB" id="A0A1W1BGJ9"/>
<dbReference type="EMBL" id="FPHD01000020">
    <property type="protein sequence ID" value="SFV52611.1"/>
    <property type="molecule type" value="Genomic_DNA"/>
</dbReference>
<gene>
    <name evidence="3" type="ORF">MNB_SV-8-1351</name>
</gene>
<dbReference type="GO" id="GO:0016301">
    <property type="term" value="F:kinase activity"/>
    <property type="evidence" value="ECO:0007669"/>
    <property type="project" value="InterPro"/>
</dbReference>
<keyword evidence="1" id="KW-0472">Membrane</keyword>
<dbReference type="InterPro" id="IPR001206">
    <property type="entry name" value="Diacylglycerol_kinase_cat_dom"/>
</dbReference>
<evidence type="ECO:0000256" key="1">
    <source>
        <dbReference type="SAM" id="Phobius"/>
    </source>
</evidence>
<accession>A0A1W1BGJ9</accession>
<sequence length="232" mass="26280">MRILSIGKTVYHDKLDITSIEESMLDSHTNIEVYDYIIIHGGDGTIRRVLIHLHKLDALPVFILNPTGSFNVVAKVHQVPALEEVLNQLAKGEVPPTRSQSIYRLNDDVFLFSAGNMGDLHHIFLSETLRFGLLEKGIAKYILALLFLFPVHLVMTPFMLISKRKFFIFTPMGMIKKFGSFYGEVKKMQIDLKNGHNLIELDGDIVIIQENILHIEPVSQIKILTKTTLGNT</sequence>
<proteinExistence type="predicted"/>
<dbReference type="Pfam" id="PF00781">
    <property type="entry name" value="DAGK_cat"/>
    <property type="match status" value="1"/>
</dbReference>
<organism evidence="3">
    <name type="scientific">hydrothermal vent metagenome</name>
    <dbReference type="NCBI Taxonomy" id="652676"/>
    <lineage>
        <taxon>unclassified sequences</taxon>
        <taxon>metagenomes</taxon>
        <taxon>ecological metagenomes</taxon>
    </lineage>
</organism>
<protein>
    <recommendedName>
        <fullName evidence="2">DAGKc domain-containing protein</fullName>
    </recommendedName>
</protein>
<feature type="transmembrane region" description="Helical" evidence="1">
    <location>
        <begin position="141"/>
        <end position="161"/>
    </location>
</feature>
<dbReference type="SUPFAM" id="SSF111331">
    <property type="entry name" value="NAD kinase/diacylglycerol kinase-like"/>
    <property type="match status" value="1"/>
</dbReference>